<dbReference type="Pfam" id="PF00067">
    <property type="entry name" value="p450"/>
    <property type="match status" value="1"/>
</dbReference>
<dbReference type="InterPro" id="IPR017972">
    <property type="entry name" value="Cyt_P450_CS"/>
</dbReference>
<dbReference type="GO" id="GO:0004497">
    <property type="term" value="F:monooxygenase activity"/>
    <property type="evidence" value="ECO:0007669"/>
    <property type="project" value="UniProtKB-KW"/>
</dbReference>
<evidence type="ECO:0000256" key="7">
    <source>
        <dbReference type="ARBA" id="ARBA00022723"/>
    </source>
</evidence>
<keyword evidence="16" id="KW-0812">Transmembrane</keyword>
<evidence type="ECO:0000256" key="1">
    <source>
        <dbReference type="ARBA" id="ARBA00001971"/>
    </source>
</evidence>
<keyword evidence="13 16" id="KW-0472">Membrane</keyword>
<dbReference type="PRINTS" id="PR00385">
    <property type="entry name" value="P450"/>
</dbReference>
<feature type="binding site" description="axial binding residue" evidence="14">
    <location>
        <position position="458"/>
    </location>
    <ligand>
        <name>heme</name>
        <dbReference type="ChEBI" id="CHEBI:30413"/>
    </ligand>
    <ligandPart>
        <name>Fe</name>
        <dbReference type="ChEBI" id="CHEBI:18248"/>
    </ligandPart>
</feature>
<evidence type="ECO:0000256" key="11">
    <source>
        <dbReference type="ARBA" id="ARBA00023004"/>
    </source>
</evidence>
<evidence type="ECO:0000256" key="2">
    <source>
        <dbReference type="ARBA" id="ARBA00003690"/>
    </source>
</evidence>
<dbReference type="GO" id="GO:0020037">
    <property type="term" value="F:heme binding"/>
    <property type="evidence" value="ECO:0007669"/>
    <property type="project" value="InterPro"/>
</dbReference>
<dbReference type="InterPro" id="IPR036396">
    <property type="entry name" value="Cyt_P450_sf"/>
</dbReference>
<evidence type="ECO:0000256" key="3">
    <source>
        <dbReference type="ARBA" id="ARBA00004174"/>
    </source>
</evidence>
<keyword evidence="10 15" id="KW-0560">Oxidoreductase</keyword>
<comment type="function">
    <text evidence="2">May be involved in the metabolism of insect hormones and in the breakdown of synthetic insecticides.</text>
</comment>
<dbReference type="PROSITE" id="PS00086">
    <property type="entry name" value="CYTOCHROME_P450"/>
    <property type="match status" value="1"/>
</dbReference>
<dbReference type="InterPro" id="IPR001128">
    <property type="entry name" value="Cyt_P450"/>
</dbReference>
<gene>
    <name evidence="17" type="ORF">R5R35_005363</name>
</gene>
<evidence type="ECO:0000256" key="6">
    <source>
        <dbReference type="ARBA" id="ARBA00022617"/>
    </source>
</evidence>
<dbReference type="GO" id="GO:0005789">
    <property type="term" value="C:endoplasmic reticulum membrane"/>
    <property type="evidence" value="ECO:0007669"/>
    <property type="project" value="UniProtKB-SubCell"/>
</dbReference>
<dbReference type="GO" id="GO:0005506">
    <property type="term" value="F:iron ion binding"/>
    <property type="evidence" value="ECO:0007669"/>
    <property type="project" value="InterPro"/>
</dbReference>
<dbReference type="PRINTS" id="PR00465">
    <property type="entry name" value="EP450IV"/>
</dbReference>
<evidence type="ECO:0000256" key="14">
    <source>
        <dbReference type="PIRSR" id="PIRSR602403-1"/>
    </source>
</evidence>
<comment type="similarity">
    <text evidence="5 15">Belongs to the cytochrome P450 family.</text>
</comment>
<proteinExistence type="inferred from homology"/>
<evidence type="ECO:0000256" key="15">
    <source>
        <dbReference type="RuleBase" id="RU000461"/>
    </source>
</evidence>
<evidence type="ECO:0000256" key="16">
    <source>
        <dbReference type="SAM" id="Phobius"/>
    </source>
</evidence>
<dbReference type="PANTHER" id="PTHR24292">
    <property type="entry name" value="CYTOCHROME P450"/>
    <property type="match status" value="1"/>
</dbReference>
<keyword evidence="12 15" id="KW-0503">Monooxygenase</keyword>
<evidence type="ECO:0000256" key="8">
    <source>
        <dbReference type="ARBA" id="ARBA00022824"/>
    </source>
</evidence>
<keyword evidence="18" id="KW-1185">Reference proteome</keyword>
<organism evidence="17 18">
    <name type="scientific">Gryllus longicercus</name>
    <dbReference type="NCBI Taxonomy" id="2509291"/>
    <lineage>
        <taxon>Eukaryota</taxon>
        <taxon>Metazoa</taxon>
        <taxon>Ecdysozoa</taxon>
        <taxon>Arthropoda</taxon>
        <taxon>Hexapoda</taxon>
        <taxon>Insecta</taxon>
        <taxon>Pterygota</taxon>
        <taxon>Neoptera</taxon>
        <taxon>Polyneoptera</taxon>
        <taxon>Orthoptera</taxon>
        <taxon>Ensifera</taxon>
        <taxon>Gryllidea</taxon>
        <taxon>Grylloidea</taxon>
        <taxon>Gryllidae</taxon>
        <taxon>Gryllinae</taxon>
        <taxon>Gryllus</taxon>
    </lineage>
</organism>
<dbReference type="GO" id="GO:0016705">
    <property type="term" value="F:oxidoreductase activity, acting on paired donors, with incorporation or reduction of molecular oxygen"/>
    <property type="evidence" value="ECO:0007669"/>
    <property type="project" value="InterPro"/>
</dbReference>
<dbReference type="AlphaFoldDB" id="A0AAN9VG14"/>
<evidence type="ECO:0000256" key="9">
    <source>
        <dbReference type="ARBA" id="ARBA00022848"/>
    </source>
</evidence>
<evidence type="ECO:0000256" key="5">
    <source>
        <dbReference type="ARBA" id="ARBA00010617"/>
    </source>
</evidence>
<evidence type="ECO:0000256" key="4">
    <source>
        <dbReference type="ARBA" id="ARBA00004406"/>
    </source>
</evidence>
<dbReference type="SUPFAM" id="SSF48264">
    <property type="entry name" value="Cytochrome P450"/>
    <property type="match status" value="1"/>
</dbReference>
<keyword evidence="9" id="KW-0492">Microsome</keyword>
<evidence type="ECO:0000256" key="10">
    <source>
        <dbReference type="ARBA" id="ARBA00023002"/>
    </source>
</evidence>
<dbReference type="FunFam" id="1.10.630.10:FF:000042">
    <property type="entry name" value="Cytochrome P450"/>
    <property type="match status" value="1"/>
</dbReference>
<protein>
    <recommendedName>
        <fullName evidence="19">Cytochrome P450</fullName>
    </recommendedName>
</protein>
<sequence>MGLASYILSYGVALLGVAIVAAYFHFTRNFGHWKRKGIKELRPLPFVGNLKDVAFMKKNIGMVASAIYEQHKKEPFIGIYAFDEPVLQVHDLNLVKAVLVKDFQYFPDRSAHADEELDPLPARGLILQKGERWKHQRNAITPTFTSGKMKRMYELVAECGKFLLLALKREKLAGKPVEVYELAARYTTDVIAVCAFGIKGNNLEDPKAEFRRILRAVFEFSPRQAIAMATVFLAPKLTKLLRLKVIGHEVESFVTSTVEKAIKERENKNVQRNDLLDSLIQLMKYGRISEGEEKVAHETSNKLSFDERDVCGQSFAFLTAGFETSATTISYALFEIAQNMDVQDKLRKELQNATSDGDFSYETLHGLKYLDMVMQETLRKYPPLPFLDRKCSKAYTLPGTDVTLEAGSRIMVPLHALQMDPEYHPNPKKFDPERFSEENKKNIINYTYMPFGEGPRNCVGMRFALMQVKSAVAHLLMKYSVDLCDRTPQEIKFSPKTFLLQPTENIELVFNSLA</sequence>
<dbReference type="InterPro" id="IPR050476">
    <property type="entry name" value="Insect_CytP450_Detox"/>
</dbReference>
<dbReference type="Gene3D" id="1.10.630.10">
    <property type="entry name" value="Cytochrome P450"/>
    <property type="match status" value="1"/>
</dbReference>
<keyword evidence="16" id="KW-1133">Transmembrane helix</keyword>
<evidence type="ECO:0008006" key="19">
    <source>
        <dbReference type="Google" id="ProtNLM"/>
    </source>
</evidence>
<comment type="caution">
    <text evidence="17">The sequence shown here is derived from an EMBL/GenBank/DDBJ whole genome shotgun (WGS) entry which is preliminary data.</text>
</comment>
<feature type="transmembrane region" description="Helical" evidence="16">
    <location>
        <begin position="6"/>
        <end position="26"/>
    </location>
</feature>
<dbReference type="PANTHER" id="PTHR24292:SF45">
    <property type="entry name" value="CYTOCHROME P450 6G1-RELATED"/>
    <property type="match status" value="1"/>
</dbReference>
<accession>A0AAN9VG14</accession>
<evidence type="ECO:0000256" key="12">
    <source>
        <dbReference type="ARBA" id="ARBA00023033"/>
    </source>
</evidence>
<dbReference type="Proteomes" id="UP001378592">
    <property type="component" value="Unassembled WGS sequence"/>
</dbReference>
<keyword evidence="11 14" id="KW-0408">Iron</keyword>
<keyword evidence="6 14" id="KW-0349">Heme</keyword>
<evidence type="ECO:0000313" key="18">
    <source>
        <dbReference type="Proteomes" id="UP001378592"/>
    </source>
</evidence>
<dbReference type="EMBL" id="JAZDUA010000344">
    <property type="protein sequence ID" value="KAK7794156.1"/>
    <property type="molecule type" value="Genomic_DNA"/>
</dbReference>
<comment type="cofactor">
    <cofactor evidence="1 14">
        <name>heme</name>
        <dbReference type="ChEBI" id="CHEBI:30413"/>
    </cofactor>
</comment>
<name>A0AAN9VG14_9ORTH</name>
<evidence type="ECO:0000313" key="17">
    <source>
        <dbReference type="EMBL" id="KAK7794156.1"/>
    </source>
</evidence>
<evidence type="ECO:0000256" key="13">
    <source>
        <dbReference type="ARBA" id="ARBA00023136"/>
    </source>
</evidence>
<reference evidence="17 18" key="1">
    <citation type="submission" date="2024-03" db="EMBL/GenBank/DDBJ databases">
        <title>The genome assembly and annotation of the cricket Gryllus longicercus Weissman &amp; Gray.</title>
        <authorList>
            <person name="Szrajer S."/>
            <person name="Gray D."/>
            <person name="Ylla G."/>
        </authorList>
    </citation>
    <scope>NUCLEOTIDE SEQUENCE [LARGE SCALE GENOMIC DNA]</scope>
    <source>
        <strain evidence="17">DAG 2021-001</strain>
        <tissue evidence="17">Whole body minus gut</tissue>
    </source>
</reference>
<dbReference type="CDD" id="cd11056">
    <property type="entry name" value="CYP6-like"/>
    <property type="match status" value="1"/>
</dbReference>
<keyword evidence="8" id="KW-0256">Endoplasmic reticulum</keyword>
<dbReference type="InterPro" id="IPR002403">
    <property type="entry name" value="Cyt_P450_E_grp-IV"/>
</dbReference>
<comment type="subcellular location">
    <subcellularLocation>
        <location evidence="4">Endoplasmic reticulum membrane</location>
        <topology evidence="4">Peripheral membrane protein</topology>
    </subcellularLocation>
    <subcellularLocation>
        <location evidence="3">Microsome membrane</location>
        <topology evidence="3">Peripheral membrane protein</topology>
    </subcellularLocation>
</comment>
<keyword evidence="7 14" id="KW-0479">Metal-binding</keyword>